<evidence type="ECO:0000313" key="1">
    <source>
        <dbReference type="EMBL" id="MEN7551912.1"/>
    </source>
</evidence>
<organism evidence="1 2">
    <name type="scientific">Rapidithrix thailandica</name>
    <dbReference type="NCBI Taxonomy" id="413964"/>
    <lineage>
        <taxon>Bacteria</taxon>
        <taxon>Pseudomonadati</taxon>
        <taxon>Bacteroidota</taxon>
        <taxon>Cytophagia</taxon>
        <taxon>Cytophagales</taxon>
        <taxon>Flammeovirgaceae</taxon>
        <taxon>Rapidithrix</taxon>
    </lineage>
</organism>
<reference evidence="1 2" key="1">
    <citation type="submission" date="2024-04" db="EMBL/GenBank/DDBJ databases">
        <title>Novel genus in family Flammeovirgaceae.</title>
        <authorList>
            <person name="Nguyen T.H."/>
            <person name="Vuong T.Q."/>
            <person name="Le H."/>
            <person name="Kim S.-G."/>
        </authorList>
    </citation>
    <scope>NUCLEOTIDE SEQUENCE [LARGE SCALE GENOMIC DNA]</scope>
    <source>
        <strain evidence="1 2">JCM 23209</strain>
    </source>
</reference>
<comment type="caution">
    <text evidence="1">The sequence shown here is derived from an EMBL/GenBank/DDBJ whole genome shotgun (WGS) entry which is preliminary data.</text>
</comment>
<dbReference type="AlphaFoldDB" id="A0AAW9S6M1"/>
<gene>
    <name evidence="1" type="ORF">AAG747_28620</name>
</gene>
<dbReference type="RefSeq" id="WP_346824688.1">
    <property type="nucleotide sequence ID" value="NZ_JBDKWZ010000030.1"/>
</dbReference>
<dbReference type="Proteomes" id="UP001403385">
    <property type="component" value="Unassembled WGS sequence"/>
</dbReference>
<protein>
    <submittedName>
        <fullName evidence="1">Uncharacterized protein</fullName>
    </submittedName>
</protein>
<dbReference type="EMBL" id="JBDKWZ010000030">
    <property type="protein sequence ID" value="MEN7551912.1"/>
    <property type="molecule type" value="Genomic_DNA"/>
</dbReference>
<name>A0AAW9S6M1_9BACT</name>
<accession>A0AAW9S6M1</accession>
<evidence type="ECO:0000313" key="2">
    <source>
        <dbReference type="Proteomes" id="UP001403385"/>
    </source>
</evidence>
<sequence length="273" mass="31505">MLPLENPNAWNKLNCLGKAEALPKLLLQLKEGEENEVLEEICWEYIYHQNTLYQSTVAIFPHLMEIAKYSQNEAFLLDLFLNLGIILAELDTEGLYLKAILQEQNNLDQTTQELLYRAFVSAFEEFAHLGERLQKHIYARDEETKRYFFMAYAVANKFYELGRVWNTYTENTEYRSICPGCSAEHYLWNESDKLVLYIQDPVTNKAQQTFDLLPLEQQALASQAGEKGWLYEHIVKFKINSLLPLVPSLLGRAICPGCGKNYDVFASVINTVV</sequence>
<proteinExistence type="predicted"/>
<keyword evidence="2" id="KW-1185">Reference proteome</keyword>